<dbReference type="KEGG" id="crq:GCK72_013209"/>
<proteinExistence type="predicted"/>
<dbReference type="GO" id="GO:0038022">
    <property type="term" value="F:G protein-coupled olfactory receptor activity"/>
    <property type="evidence" value="ECO:0007669"/>
    <property type="project" value="TreeGrafter"/>
</dbReference>
<keyword evidence="1" id="KW-0812">Transmembrane</keyword>
<dbReference type="RefSeq" id="XP_053584492.1">
    <property type="nucleotide sequence ID" value="XM_053729720.1"/>
</dbReference>
<dbReference type="GeneID" id="78775748"/>
<evidence type="ECO:0008006" key="4">
    <source>
        <dbReference type="Google" id="ProtNLM"/>
    </source>
</evidence>
<dbReference type="CTD" id="78775748"/>
<dbReference type="EMBL" id="WUAV01000004">
    <property type="protein sequence ID" value="KAF1756755.1"/>
    <property type="molecule type" value="Genomic_DNA"/>
</dbReference>
<dbReference type="SUPFAM" id="SSF81321">
    <property type="entry name" value="Family A G protein-coupled receptor-like"/>
    <property type="match status" value="1"/>
</dbReference>
<feature type="transmembrane region" description="Helical" evidence="1">
    <location>
        <begin position="57"/>
        <end position="76"/>
    </location>
</feature>
<dbReference type="Pfam" id="PF10326">
    <property type="entry name" value="7TM_GPCR_Str"/>
    <property type="match status" value="1"/>
</dbReference>
<reference evidence="2 3" key="1">
    <citation type="submission" date="2019-12" db="EMBL/GenBank/DDBJ databases">
        <title>Chromosome-level assembly of the Caenorhabditis remanei genome.</title>
        <authorList>
            <person name="Teterina A.A."/>
            <person name="Willis J.H."/>
            <person name="Phillips P.C."/>
        </authorList>
    </citation>
    <scope>NUCLEOTIDE SEQUENCE [LARGE SCALE GENOMIC DNA]</scope>
    <source>
        <strain evidence="2 3">PX506</strain>
        <tissue evidence="2">Whole organism</tissue>
    </source>
</reference>
<evidence type="ECO:0000256" key="1">
    <source>
        <dbReference type="SAM" id="Phobius"/>
    </source>
</evidence>
<feature type="transmembrane region" description="Helical" evidence="1">
    <location>
        <begin position="129"/>
        <end position="152"/>
    </location>
</feature>
<dbReference type="PANTHER" id="PTHR22943:SF68">
    <property type="entry name" value="SEVEN TM RECEPTOR"/>
    <property type="match status" value="1"/>
</dbReference>
<feature type="transmembrane region" description="Helical" evidence="1">
    <location>
        <begin position="20"/>
        <end position="45"/>
    </location>
</feature>
<evidence type="ECO:0000313" key="2">
    <source>
        <dbReference type="EMBL" id="KAF1756755.1"/>
    </source>
</evidence>
<keyword evidence="1" id="KW-1133">Transmembrane helix</keyword>
<feature type="transmembrane region" description="Helical" evidence="1">
    <location>
        <begin position="181"/>
        <end position="202"/>
    </location>
</feature>
<dbReference type="AlphaFoldDB" id="A0A6A5GQF3"/>
<gene>
    <name evidence="2" type="ORF">GCK72_013209</name>
</gene>
<sequence length="312" mass="35938">MFMMMKLHHLKHNPQVAFMFVTLLCGCYAVSITTISIQFVFRYFAMERKGRLSYFRGKYLVIWFLVPLIAGATWIIQDWVFLTPNPKMSEYISETVYTKYEVNVTEITYVGGLYYLPDENGVPQLDYKLLWGFLSFSVTMGTTFWTLIIFAVKSYKLVRELPKHGESEYTYKLQSQLFKALVVQASIPIIFLFIPIGVLFTAPLLHFDIEPASFLVTIFYSMYPAVDPLPIMLIVADYREGLSDVGYQKFRLDTKKTYTENIKKAVMGNEQSSRNKILNSGVENEELCRNLAGKRRNNVGSSYTDQQATSIS</sequence>
<keyword evidence="1" id="KW-0472">Membrane</keyword>
<dbReference type="GO" id="GO:0005886">
    <property type="term" value="C:plasma membrane"/>
    <property type="evidence" value="ECO:0007669"/>
    <property type="project" value="TreeGrafter"/>
</dbReference>
<accession>A0A6A5GQF3</accession>
<feature type="transmembrane region" description="Helical" evidence="1">
    <location>
        <begin position="214"/>
        <end position="236"/>
    </location>
</feature>
<protein>
    <recommendedName>
        <fullName evidence="4">Seven TM Receptor</fullName>
    </recommendedName>
</protein>
<evidence type="ECO:0000313" key="3">
    <source>
        <dbReference type="Proteomes" id="UP000483820"/>
    </source>
</evidence>
<dbReference type="Proteomes" id="UP000483820">
    <property type="component" value="Chromosome IV"/>
</dbReference>
<name>A0A6A5GQF3_CAERE</name>
<comment type="caution">
    <text evidence="2">The sequence shown here is derived from an EMBL/GenBank/DDBJ whole genome shotgun (WGS) entry which is preliminary data.</text>
</comment>
<dbReference type="GO" id="GO:0042048">
    <property type="term" value="P:olfactory behavior"/>
    <property type="evidence" value="ECO:0007669"/>
    <property type="project" value="TreeGrafter"/>
</dbReference>
<dbReference type="InterPro" id="IPR019428">
    <property type="entry name" value="7TM_GPCR_serpentine_rcpt_Str"/>
</dbReference>
<dbReference type="PROSITE" id="PS51257">
    <property type="entry name" value="PROKAR_LIPOPROTEIN"/>
    <property type="match status" value="1"/>
</dbReference>
<organism evidence="2 3">
    <name type="scientific">Caenorhabditis remanei</name>
    <name type="common">Caenorhabditis vulgaris</name>
    <dbReference type="NCBI Taxonomy" id="31234"/>
    <lineage>
        <taxon>Eukaryota</taxon>
        <taxon>Metazoa</taxon>
        <taxon>Ecdysozoa</taxon>
        <taxon>Nematoda</taxon>
        <taxon>Chromadorea</taxon>
        <taxon>Rhabditida</taxon>
        <taxon>Rhabditina</taxon>
        <taxon>Rhabditomorpha</taxon>
        <taxon>Rhabditoidea</taxon>
        <taxon>Rhabditidae</taxon>
        <taxon>Peloderinae</taxon>
        <taxon>Caenorhabditis</taxon>
    </lineage>
</organism>
<dbReference type="PANTHER" id="PTHR22943">
    <property type="entry name" value="7-TRANSMEMBRANE DOMAIN RECEPTOR C.ELEGANS"/>
    <property type="match status" value="1"/>
</dbReference>